<dbReference type="InterPro" id="IPR051314">
    <property type="entry name" value="AAA_ATPase_RarA/MGS1/WRNIP1"/>
</dbReference>
<proteinExistence type="predicted"/>
<dbReference type="InterPro" id="IPR021886">
    <property type="entry name" value="MgsA_C"/>
</dbReference>
<dbReference type="Gene3D" id="1.20.272.10">
    <property type="match status" value="1"/>
</dbReference>
<reference evidence="3 4" key="1">
    <citation type="journal article" date="2015" name="Nature">
        <title>rRNA introns, odd ribosomes, and small enigmatic genomes across a large radiation of phyla.</title>
        <authorList>
            <person name="Brown C.T."/>
            <person name="Hug L.A."/>
            <person name="Thomas B.C."/>
            <person name="Sharon I."/>
            <person name="Castelle C.J."/>
            <person name="Singh A."/>
            <person name="Wilkins M.J."/>
            <person name="Williams K.H."/>
            <person name="Banfield J.F."/>
        </authorList>
    </citation>
    <scope>NUCLEOTIDE SEQUENCE [LARGE SCALE GENOMIC DNA]</scope>
</reference>
<comment type="caution">
    <text evidence="3">The sequence shown here is derived from an EMBL/GenBank/DDBJ whole genome shotgun (WGS) entry which is preliminary data.</text>
</comment>
<dbReference type="GO" id="GO:0003677">
    <property type="term" value="F:DNA binding"/>
    <property type="evidence" value="ECO:0007669"/>
    <property type="project" value="InterPro"/>
</dbReference>
<dbReference type="GO" id="GO:0008047">
    <property type="term" value="F:enzyme activator activity"/>
    <property type="evidence" value="ECO:0007669"/>
    <property type="project" value="TreeGrafter"/>
</dbReference>
<organism evidence="3 4">
    <name type="scientific">Candidatus Woesebacteria bacterium GW2011_GWA1_38_8</name>
    <dbReference type="NCBI Taxonomy" id="1618547"/>
    <lineage>
        <taxon>Bacteria</taxon>
        <taxon>Candidatus Woeseibacteriota</taxon>
    </lineage>
</organism>
<dbReference type="SUPFAM" id="SSF48019">
    <property type="entry name" value="post-AAA+ oligomerization domain-like"/>
    <property type="match status" value="1"/>
</dbReference>
<gene>
    <name evidence="3" type="ORF">UT06_C0035G0016</name>
</gene>
<sequence>MKNQIEKPKTKEEKENKPRFELKTPGGYRLDEVVSALQKAIRRGQEENALYWMMEFVKGHYIGYLWRRLSVITIEDIGLADLNAPLMINTLAQMNERVNKNGYIETFHPAMAVIYLCQAPKSREIDYACDYIDLKRKAGWYLETPPEARDMHTQVGKELLKEMPGDYEKNADDKFYYEGILLNNPASINQDKYKKKVWDLRKLDTNKFNLKFKNDGV</sequence>
<protein>
    <recommendedName>
        <fullName evidence="2">MgsA AAA+ ATPase C-terminal domain-containing protein</fullName>
    </recommendedName>
</protein>
<dbReference type="GO" id="GO:0006261">
    <property type="term" value="P:DNA-templated DNA replication"/>
    <property type="evidence" value="ECO:0007669"/>
    <property type="project" value="TreeGrafter"/>
</dbReference>
<evidence type="ECO:0000313" key="4">
    <source>
        <dbReference type="Proteomes" id="UP000034710"/>
    </source>
</evidence>
<dbReference type="Pfam" id="PF12002">
    <property type="entry name" value="MgsA_C"/>
    <property type="match status" value="1"/>
</dbReference>
<feature type="region of interest" description="Disordered" evidence="1">
    <location>
        <begin position="1"/>
        <end position="21"/>
    </location>
</feature>
<feature type="domain" description="MgsA AAA+ ATPase C-terminal" evidence="2">
    <location>
        <begin position="47"/>
        <end position="181"/>
    </location>
</feature>
<dbReference type="PANTHER" id="PTHR13779">
    <property type="entry name" value="WERNER HELICASE-INTERACTING PROTEIN 1 FAMILY MEMBER"/>
    <property type="match status" value="1"/>
</dbReference>
<dbReference type="InterPro" id="IPR008921">
    <property type="entry name" value="DNA_pol3_clamp-load_cplx_C"/>
</dbReference>
<evidence type="ECO:0000313" key="3">
    <source>
        <dbReference type="EMBL" id="KKQ82827.1"/>
    </source>
</evidence>
<dbReference type="EMBL" id="LBVJ01000035">
    <property type="protein sequence ID" value="KKQ82827.1"/>
    <property type="molecule type" value="Genomic_DNA"/>
</dbReference>
<dbReference type="GO" id="GO:0000731">
    <property type="term" value="P:DNA synthesis involved in DNA repair"/>
    <property type="evidence" value="ECO:0007669"/>
    <property type="project" value="TreeGrafter"/>
</dbReference>
<dbReference type="Proteomes" id="UP000034710">
    <property type="component" value="Unassembled WGS sequence"/>
</dbReference>
<accession>A0A0G0KVK7</accession>
<dbReference type="AlphaFoldDB" id="A0A0G0KVK7"/>
<evidence type="ECO:0000259" key="2">
    <source>
        <dbReference type="Pfam" id="PF12002"/>
    </source>
</evidence>
<dbReference type="GO" id="GO:0017116">
    <property type="term" value="F:single-stranded DNA helicase activity"/>
    <property type="evidence" value="ECO:0007669"/>
    <property type="project" value="TreeGrafter"/>
</dbReference>
<name>A0A0G0KVK7_9BACT</name>
<evidence type="ECO:0000256" key="1">
    <source>
        <dbReference type="SAM" id="MobiDB-lite"/>
    </source>
</evidence>
<dbReference type="PANTHER" id="PTHR13779:SF7">
    <property type="entry name" value="ATPASE WRNIP1"/>
    <property type="match status" value="1"/>
</dbReference>